<name>A0A0F9CQX6_9ZZZZ</name>
<dbReference type="AlphaFoldDB" id="A0A0F9CQX6"/>
<evidence type="ECO:0000313" key="1">
    <source>
        <dbReference type="EMBL" id="KKL51753.1"/>
    </source>
</evidence>
<organism evidence="1">
    <name type="scientific">marine sediment metagenome</name>
    <dbReference type="NCBI Taxonomy" id="412755"/>
    <lineage>
        <taxon>unclassified sequences</taxon>
        <taxon>metagenomes</taxon>
        <taxon>ecological metagenomes</taxon>
    </lineage>
</organism>
<accession>A0A0F9CQX6</accession>
<dbReference type="Gene3D" id="3.40.50.300">
    <property type="entry name" value="P-loop containing nucleotide triphosphate hydrolases"/>
    <property type="match status" value="1"/>
</dbReference>
<dbReference type="PANTHER" id="PTHR30050:SF4">
    <property type="entry name" value="ATP-BINDING PROTEIN RV3427C IN INSERTION SEQUENCE-RELATED"/>
    <property type="match status" value="1"/>
</dbReference>
<sequence length="286" mass="32887">MGYQSMGMGVTTEERRCRVCHREFAARMATVMGRSFGPTLCEDCAARQEEEVIQDERKRVQDELRQRWVTTCGLHPNYWDATFETWETRRQLESKVEICRAYADSFPVDRIPFRHPSLWLYSAKSGLGKTHMASAVIHRIIGRWDGEPVGARCPVRYETGPSLQLRVRRSYSASRDPDAWQESEADIYDQLRGVPLLVLDDVGDAQKEAATEHSRRVYFHIIDQRYSDGLPVMLCSNVDMTGLERVMGAAVVDRLREMVLVGHEMVADKGYRDIIRDRSIDREGLL</sequence>
<gene>
    <name evidence="1" type="ORF">LCGC14_2292350</name>
</gene>
<dbReference type="SUPFAM" id="SSF52540">
    <property type="entry name" value="P-loop containing nucleoside triphosphate hydrolases"/>
    <property type="match status" value="1"/>
</dbReference>
<dbReference type="PANTHER" id="PTHR30050">
    <property type="entry name" value="CHROMOSOMAL REPLICATION INITIATOR PROTEIN DNAA"/>
    <property type="match status" value="1"/>
</dbReference>
<dbReference type="InterPro" id="IPR027417">
    <property type="entry name" value="P-loop_NTPase"/>
</dbReference>
<protein>
    <submittedName>
        <fullName evidence="1">Uncharacterized protein</fullName>
    </submittedName>
</protein>
<reference evidence="1" key="1">
    <citation type="journal article" date="2015" name="Nature">
        <title>Complex archaea that bridge the gap between prokaryotes and eukaryotes.</title>
        <authorList>
            <person name="Spang A."/>
            <person name="Saw J.H."/>
            <person name="Jorgensen S.L."/>
            <person name="Zaremba-Niedzwiedzka K."/>
            <person name="Martijn J."/>
            <person name="Lind A.E."/>
            <person name="van Eijk R."/>
            <person name="Schleper C."/>
            <person name="Guy L."/>
            <person name="Ettema T.J."/>
        </authorList>
    </citation>
    <scope>NUCLEOTIDE SEQUENCE</scope>
</reference>
<dbReference type="GO" id="GO:0006260">
    <property type="term" value="P:DNA replication"/>
    <property type="evidence" value="ECO:0007669"/>
    <property type="project" value="TreeGrafter"/>
</dbReference>
<proteinExistence type="predicted"/>
<dbReference type="EMBL" id="LAZR01032139">
    <property type="protein sequence ID" value="KKL51753.1"/>
    <property type="molecule type" value="Genomic_DNA"/>
</dbReference>
<comment type="caution">
    <text evidence="1">The sequence shown here is derived from an EMBL/GenBank/DDBJ whole genome shotgun (WGS) entry which is preliminary data.</text>
</comment>